<name>A0A9P0VT47_ACAOB</name>
<organism evidence="1 2">
    <name type="scientific">Acanthoscelides obtectus</name>
    <name type="common">Bean weevil</name>
    <name type="synonym">Bruchus obtectus</name>
    <dbReference type="NCBI Taxonomy" id="200917"/>
    <lineage>
        <taxon>Eukaryota</taxon>
        <taxon>Metazoa</taxon>
        <taxon>Ecdysozoa</taxon>
        <taxon>Arthropoda</taxon>
        <taxon>Hexapoda</taxon>
        <taxon>Insecta</taxon>
        <taxon>Pterygota</taxon>
        <taxon>Neoptera</taxon>
        <taxon>Endopterygota</taxon>
        <taxon>Coleoptera</taxon>
        <taxon>Polyphaga</taxon>
        <taxon>Cucujiformia</taxon>
        <taxon>Chrysomeloidea</taxon>
        <taxon>Chrysomelidae</taxon>
        <taxon>Bruchinae</taxon>
        <taxon>Bruchini</taxon>
        <taxon>Acanthoscelides</taxon>
    </lineage>
</organism>
<evidence type="ECO:0000313" key="2">
    <source>
        <dbReference type="Proteomes" id="UP001152888"/>
    </source>
</evidence>
<dbReference type="OrthoDB" id="6754553at2759"/>
<dbReference type="AlphaFoldDB" id="A0A9P0VT47"/>
<gene>
    <name evidence="1" type="ORF">ACAOBT_LOCUS36833</name>
</gene>
<evidence type="ECO:0000313" key="1">
    <source>
        <dbReference type="EMBL" id="CAH2018783.1"/>
    </source>
</evidence>
<dbReference type="Proteomes" id="UP001152888">
    <property type="component" value="Unassembled WGS sequence"/>
</dbReference>
<accession>A0A9P0VT47</accession>
<sequence length="215" mass="23660">MFNLMASFITNELNVEKLRWHYSEKGHGKGAPDGVGGVLKRTADAMVARGMDISNLQSFLFHLKANCKGLILSEVQIDDAELDKIEKTIPKILPPYTGILQCHEVVWVKPHTFLDIRKLTCLSCSPSKAQLICDQDLKIISMFAGYPDSVYDAKCFTPLNGQFSLIFGANLDLAECDPSQFIHVMGSSQGLPTCIALPHTHNCSLEHAAAACPKR</sequence>
<reference evidence="1" key="1">
    <citation type="submission" date="2022-03" db="EMBL/GenBank/DDBJ databases">
        <authorList>
            <person name="Sayadi A."/>
        </authorList>
    </citation>
    <scope>NUCLEOTIDE SEQUENCE</scope>
</reference>
<proteinExistence type="predicted"/>
<comment type="caution">
    <text evidence="1">The sequence shown here is derived from an EMBL/GenBank/DDBJ whole genome shotgun (WGS) entry which is preliminary data.</text>
</comment>
<keyword evidence="2" id="KW-1185">Reference proteome</keyword>
<protein>
    <submittedName>
        <fullName evidence="1">Uncharacterized protein</fullName>
    </submittedName>
</protein>
<dbReference type="EMBL" id="CAKOFQ010009950">
    <property type="protein sequence ID" value="CAH2018783.1"/>
    <property type="molecule type" value="Genomic_DNA"/>
</dbReference>